<dbReference type="Gene3D" id="3.40.430.10">
    <property type="entry name" value="Dihydrofolate Reductase, subunit A"/>
    <property type="match status" value="1"/>
</dbReference>
<dbReference type="EMBL" id="BSDI01000002">
    <property type="protein sequence ID" value="GLH95428.1"/>
    <property type="molecule type" value="Genomic_DNA"/>
</dbReference>
<dbReference type="RefSeq" id="WP_281892435.1">
    <property type="nucleotide sequence ID" value="NZ_BSDI01000002.1"/>
</dbReference>
<accession>A0ABQ5QLN0</accession>
<reference evidence="2" key="1">
    <citation type="submission" date="2022-12" db="EMBL/GenBank/DDBJ databases">
        <title>New Phytohabitans aurantiacus sp. RD004123 nov., an actinomycete isolated from soil.</title>
        <authorList>
            <person name="Triningsih D.W."/>
            <person name="Harunari E."/>
            <person name="Igarashi Y."/>
        </authorList>
    </citation>
    <scope>NUCLEOTIDE SEQUENCE</scope>
    <source>
        <strain evidence="2">RD004123</strain>
    </source>
</reference>
<evidence type="ECO:0000259" key="1">
    <source>
        <dbReference type="Pfam" id="PF01872"/>
    </source>
</evidence>
<name>A0ABQ5QLN0_9ACTN</name>
<dbReference type="SUPFAM" id="SSF53597">
    <property type="entry name" value="Dihydrofolate reductase-like"/>
    <property type="match status" value="1"/>
</dbReference>
<gene>
    <name evidence="2" type="ORF">Pa4123_07000</name>
</gene>
<keyword evidence="3" id="KW-1185">Reference proteome</keyword>
<dbReference type="InterPro" id="IPR002734">
    <property type="entry name" value="RibDG_C"/>
</dbReference>
<sequence length="192" mass="20630">MSRLIVCNIMSLDGYYASTDGNPLVLPMDAAFDSYNLQCLRAADTLLLGANSYRMFMGFWPAQADNPQAGDVHREFGAIYSRIPVTVVSDTLTAQDIEPWQERTTLVGRADAAERVKQLKAGGGDIVTFGSRVTWNGLLAAGLVDELHLIVGATALGEGTPIFTAPVTGLAPAEVRQLEGSDNVLLRYTPRG</sequence>
<dbReference type="Pfam" id="PF01872">
    <property type="entry name" value="RibD_C"/>
    <property type="match status" value="1"/>
</dbReference>
<dbReference type="Proteomes" id="UP001144280">
    <property type="component" value="Unassembled WGS sequence"/>
</dbReference>
<organism evidence="2 3">
    <name type="scientific">Phytohabitans aurantiacus</name>
    <dbReference type="NCBI Taxonomy" id="3016789"/>
    <lineage>
        <taxon>Bacteria</taxon>
        <taxon>Bacillati</taxon>
        <taxon>Actinomycetota</taxon>
        <taxon>Actinomycetes</taxon>
        <taxon>Micromonosporales</taxon>
        <taxon>Micromonosporaceae</taxon>
    </lineage>
</organism>
<feature type="domain" description="Bacterial bifunctional deaminase-reductase C-terminal" evidence="1">
    <location>
        <begin position="4"/>
        <end position="164"/>
    </location>
</feature>
<comment type="caution">
    <text evidence="2">The sequence shown here is derived from an EMBL/GenBank/DDBJ whole genome shotgun (WGS) entry which is preliminary data.</text>
</comment>
<evidence type="ECO:0000313" key="3">
    <source>
        <dbReference type="Proteomes" id="UP001144280"/>
    </source>
</evidence>
<dbReference type="InterPro" id="IPR024072">
    <property type="entry name" value="DHFR-like_dom_sf"/>
</dbReference>
<protein>
    <submittedName>
        <fullName evidence="2">Deaminase</fullName>
    </submittedName>
</protein>
<proteinExistence type="predicted"/>
<evidence type="ECO:0000313" key="2">
    <source>
        <dbReference type="EMBL" id="GLH95428.1"/>
    </source>
</evidence>